<protein>
    <submittedName>
        <fullName evidence="7">AGRG4 protein</fullName>
    </submittedName>
</protein>
<name>A0A7K4U638_9SYLV</name>
<sequence length="153" mass="17670">MLNIVFLTNSWLTSFNQPGLCITVAVLLHYFLLAAFTWMCLESVHFYLALVKVFNVYVPKYILKFSIAGWGIPAIVITLVLIINKDSYGNGSLSESHPYSNFCWIQDNTVFYISVVAYFFLVFLMNTAMFITVLLKIHSVKTRTQKTSRFWKQ</sequence>
<dbReference type="GO" id="GO:0005886">
    <property type="term" value="C:plasma membrane"/>
    <property type="evidence" value="ECO:0007669"/>
    <property type="project" value="TreeGrafter"/>
</dbReference>
<accession>A0A7K4U638</accession>
<dbReference type="OrthoDB" id="10037534at2759"/>
<evidence type="ECO:0000256" key="1">
    <source>
        <dbReference type="ARBA" id="ARBA00004141"/>
    </source>
</evidence>
<comment type="caution">
    <text evidence="7">The sequence shown here is derived from an EMBL/GenBank/DDBJ whole genome shotgun (WGS) entry which is preliminary data.</text>
</comment>
<dbReference type="PANTHER" id="PTHR12011">
    <property type="entry name" value="ADHESION G-PROTEIN COUPLED RECEPTOR"/>
    <property type="match status" value="1"/>
</dbReference>
<comment type="subcellular location">
    <subcellularLocation>
        <location evidence="1">Membrane</location>
        <topology evidence="1">Multi-pass membrane protein</topology>
    </subcellularLocation>
</comment>
<evidence type="ECO:0000313" key="7">
    <source>
        <dbReference type="EMBL" id="NWR05595.1"/>
    </source>
</evidence>
<feature type="non-terminal residue" evidence="7">
    <location>
        <position position="1"/>
    </location>
</feature>
<dbReference type="Gene3D" id="1.20.1070.10">
    <property type="entry name" value="Rhodopsin 7-helix transmembrane proteins"/>
    <property type="match status" value="1"/>
</dbReference>
<feature type="transmembrane region" description="Helical" evidence="5">
    <location>
        <begin position="110"/>
        <end position="135"/>
    </location>
</feature>
<keyword evidence="3 5" id="KW-1133">Transmembrane helix</keyword>
<dbReference type="GO" id="GO:0007166">
    <property type="term" value="P:cell surface receptor signaling pathway"/>
    <property type="evidence" value="ECO:0007669"/>
    <property type="project" value="InterPro"/>
</dbReference>
<dbReference type="EMBL" id="VXBN01008937">
    <property type="protein sequence ID" value="NWR05595.1"/>
    <property type="molecule type" value="Genomic_DNA"/>
</dbReference>
<keyword evidence="8" id="KW-1185">Reference proteome</keyword>
<feature type="domain" description="G-protein coupled receptors family 2 profile 2" evidence="6">
    <location>
        <begin position="1"/>
        <end position="153"/>
    </location>
</feature>
<dbReference type="PANTHER" id="PTHR12011:SF277">
    <property type="entry name" value="ADHESION G-PROTEIN COUPLED RECEPTOR G4"/>
    <property type="match status" value="1"/>
</dbReference>
<dbReference type="SUPFAM" id="SSF81321">
    <property type="entry name" value="Family A G protein-coupled receptor-like"/>
    <property type="match status" value="1"/>
</dbReference>
<evidence type="ECO:0000256" key="4">
    <source>
        <dbReference type="ARBA" id="ARBA00023136"/>
    </source>
</evidence>
<dbReference type="InterPro" id="IPR017981">
    <property type="entry name" value="GPCR_2-like_7TM"/>
</dbReference>
<keyword evidence="2 5" id="KW-0812">Transmembrane</keyword>
<gene>
    <name evidence="7" type="primary">Adgrg4</name>
    <name evidence="7" type="ORF">SINWEB_R08907</name>
</gene>
<evidence type="ECO:0000256" key="5">
    <source>
        <dbReference type="SAM" id="Phobius"/>
    </source>
</evidence>
<feature type="non-terminal residue" evidence="7">
    <location>
        <position position="153"/>
    </location>
</feature>
<reference evidence="7 8" key="1">
    <citation type="submission" date="2019-09" db="EMBL/GenBank/DDBJ databases">
        <title>Bird 10,000 Genomes (B10K) Project - Family phase.</title>
        <authorList>
            <person name="Zhang G."/>
        </authorList>
    </citation>
    <scope>NUCLEOTIDE SEQUENCE [LARGE SCALE GENOMIC DNA]</scope>
    <source>
        <strain evidence="7">B10K-DU-002-08</strain>
        <tissue evidence="7">Muscle</tissue>
    </source>
</reference>
<dbReference type="InterPro" id="IPR000832">
    <property type="entry name" value="GPCR_2_secretin-like"/>
</dbReference>
<keyword evidence="4 5" id="KW-0472">Membrane</keyword>
<evidence type="ECO:0000313" key="8">
    <source>
        <dbReference type="Proteomes" id="UP000580691"/>
    </source>
</evidence>
<feature type="transmembrane region" description="Helical" evidence="5">
    <location>
        <begin position="20"/>
        <end position="41"/>
    </location>
</feature>
<feature type="transmembrane region" description="Helical" evidence="5">
    <location>
        <begin position="61"/>
        <end position="83"/>
    </location>
</feature>
<evidence type="ECO:0000256" key="3">
    <source>
        <dbReference type="ARBA" id="ARBA00022989"/>
    </source>
</evidence>
<evidence type="ECO:0000256" key="2">
    <source>
        <dbReference type="ARBA" id="ARBA00022692"/>
    </source>
</evidence>
<dbReference type="Proteomes" id="UP000580691">
    <property type="component" value="Unassembled WGS sequence"/>
</dbReference>
<evidence type="ECO:0000259" key="6">
    <source>
        <dbReference type="PROSITE" id="PS50261"/>
    </source>
</evidence>
<proteinExistence type="predicted"/>
<organism evidence="7 8">
    <name type="scientific">Sinosuthora webbiana</name>
    <dbReference type="NCBI Taxonomy" id="337173"/>
    <lineage>
        <taxon>Eukaryota</taxon>
        <taxon>Metazoa</taxon>
        <taxon>Chordata</taxon>
        <taxon>Craniata</taxon>
        <taxon>Vertebrata</taxon>
        <taxon>Euteleostomi</taxon>
        <taxon>Archelosauria</taxon>
        <taxon>Archosauria</taxon>
        <taxon>Dinosauria</taxon>
        <taxon>Saurischia</taxon>
        <taxon>Theropoda</taxon>
        <taxon>Coelurosauria</taxon>
        <taxon>Aves</taxon>
        <taxon>Neognathae</taxon>
        <taxon>Neoaves</taxon>
        <taxon>Telluraves</taxon>
        <taxon>Australaves</taxon>
        <taxon>Passeriformes</taxon>
        <taxon>Sylvioidea</taxon>
        <taxon>Sylviidae</taxon>
        <taxon>Sinosuthora</taxon>
    </lineage>
</organism>
<dbReference type="PROSITE" id="PS50261">
    <property type="entry name" value="G_PROTEIN_RECEP_F2_4"/>
    <property type="match status" value="1"/>
</dbReference>
<dbReference type="AlphaFoldDB" id="A0A7K4U638"/>
<dbReference type="PRINTS" id="PR00249">
    <property type="entry name" value="GPCRSECRETIN"/>
</dbReference>
<dbReference type="GO" id="GO:0007189">
    <property type="term" value="P:adenylate cyclase-activating G protein-coupled receptor signaling pathway"/>
    <property type="evidence" value="ECO:0007669"/>
    <property type="project" value="TreeGrafter"/>
</dbReference>
<dbReference type="GO" id="GO:0004930">
    <property type="term" value="F:G protein-coupled receptor activity"/>
    <property type="evidence" value="ECO:0007669"/>
    <property type="project" value="InterPro"/>
</dbReference>
<dbReference type="Pfam" id="PF00002">
    <property type="entry name" value="7tm_2"/>
    <property type="match status" value="1"/>
</dbReference>